<name>A0A375I9U1_9BURK</name>
<evidence type="ECO:0000256" key="1">
    <source>
        <dbReference type="SAM" id="Phobius"/>
    </source>
</evidence>
<sequence>MLLLCSFVWAGCLTKGGGEPYGYIRLLFVFLFAMIVDMRFNANNPMDHASWWMFI</sequence>
<protein>
    <submittedName>
        <fullName evidence="2">Uncharacterized protein</fullName>
    </submittedName>
</protein>
<accession>A0A375I9U1</accession>
<dbReference type="Proteomes" id="UP000255505">
    <property type="component" value="Chromosome I"/>
</dbReference>
<organism evidence="2 3">
    <name type="scientific">Cupriavidus taiwanensis</name>
    <dbReference type="NCBI Taxonomy" id="164546"/>
    <lineage>
        <taxon>Bacteria</taxon>
        <taxon>Pseudomonadati</taxon>
        <taxon>Pseudomonadota</taxon>
        <taxon>Betaproteobacteria</taxon>
        <taxon>Burkholderiales</taxon>
        <taxon>Burkholderiaceae</taxon>
        <taxon>Cupriavidus</taxon>
    </lineage>
</organism>
<reference evidence="2 3" key="1">
    <citation type="submission" date="2018-01" db="EMBL/GenBank/DDBJ databases">
        <authorList>
            <person name="Gaut B.S."/>
            <person name="Morton B.R."/>
            <person name="Clegg M.T."/>
            <person name="Duvall M.R."/>
        </authorList>
    </citation>
    <scope>NUCLEOTIDE SEQUENCE [LARGE SCALE GENOMIC DNA]</scope>
    <source>
        <strain evidence="2">Cupriavidus taiwanensis LMG 19425</strain>
    </source>
</reference>
<gene>
    <name evidence="2" type="ORF">CT19425_30074</name>
</gene>
<dbReference type="EMBL" id="LT991976">
    <property type="protein sequence ID" value="SPK70850.1"/>
    <property type="molecule type" value="Genomic_DNA"/>
</dbReference>
<proteinExistence type="predicted"/>
<keyword evidence="1" id="KW-1133">Transmembrane helix</keyword>
<dbReference type="AlphaFoldDB" id="A0A375I9U1"/>
<feature type="transmembrane region" description="Helical" evidence="1">
    <location>
        <begin position="24"/>
        <end position="42"/>
    </location>
</feature>
<evidence type="ECO:0000313" key="2">
    <source>
        <dbReference type="EMBL" id="SPK70850.1"/>
    </source>
</evidence>
<evidence type="ECO:0000313" key="3">
    <source>
        <dbReference type="Proteomes" id="UP000255505"/>
    </source>
</evidence>
<keyword evidence="1" id="KW-0472">Membrane</keyword>
<keyword evidence="1" id="KW-0812">Transmembrane</keyword>